<gene>
    <name evidence="2" type="ORF">CH338_19685</name>
</gene>
<evidence type="ECO:0000313" key="3">
    <source>
        <dbReference type="Proteomes" id="UP000248863"/>
    </source>
</evidence>
<name>A0A327KCY1_9BRAD</name>
<evidence type="ECO:0000256" key="1">
    <source>
        <dbReference type="SAM" id="Phobius"/>
    </source>
</evidence>
<dbReference type="EMBL" id="NPEU01000273">
    <property type="protein sequence ID" value="RAI35162.1"/>
    <property type="molecule type" value="Genomic_DNA"/>
</dbReference>
<dbReference type="Proteomes" id="UP000248863">
    <property type="component" value="Unassembled WGS sequence"/>
</dbReference>
<proteinExistence type="predicted"/>
<accession>A0A327KCY1</accession>
<keyword evidence="3" id="KW-1185">Reference proteome</keyword>
<reference evidence="2 3" key="1">
    <citation type="submission" date="2017-07" db="EMBL/GenBank/DDBJ databases">
        <title>Draft Genome Sequences of Select Purple Nonsulfur Bacteria.</title>
        <authorList>
            <person name="Lasarre B."/>
            <person name="Mckinlay J.B."/>
        </authorList>
    </citation>
    <scope>NUCLEOTIDE SEQUENCE [LARGE SCALE GENOMIC DNA]</scope>
    <source>
        <strain evidence="2 3">DSM 11907</strain>
    </source>
</reference>
<sequence length="78" mass="8271">MRRAIVGAGRQWRWPVALAASTMVGLLAALVGEGGVWWAVSWTALAIPLLVIIVCVVPRARRTGRGLGPSRETGLTPP</sequence>
<comment type="caution">
    <text evidence="2">The sequence shown here is derived from an EMBL/GenBank/DDBJ whole genome shotgun (WGS) entry which is preliminary data.</text>
</comment>
<keyword evidence="1" id="KW-0812">Transmembrane</keyword>
<dbReference type="RefSeq" id="WP_111358821.1">
    <property type="nucleotide sequence ID" value="NZ_NHSK01000060.1"/>
</dbReference>
<feature type="transmembrane region" description="Helical" evidence="1">
    <location>
        <begin position="37"/>
        <end position="57"/>
    </location>
</feature>
<feature type="transmembrane region" description="Helical" evidence="1">
    <location>
        <begin position="12"/>
        <end position="31"/>
    </location>
</feature>
<evidence type="ECO:0000313" key="2">
    <source>
        <dbReference type="EMBL" id="RAI35162.1"/>
    </source>
</evidence>
<keyword evidence="1" id="KW-0472">Membrane</keyword>
<keyword evidence="1" id="KW-1133">Transmembrane helix</keyword>
<protein>
    <submittedName>
        <fullName evidence="2">Uncharacterized protein</fullName>
    </submittedName>
</protein>
<organism evidence="2 3">
    <name type="scientific">Rhodoplanes elegans</name>
    <dbReference type="NCBI Taxonomy" id="29408"/>
    <lineage>
        <taxon>Bacteria</taxon>
        <taxon>Pseudomonadati</taxon>
        <taxon>Pseudomonadota</taxon>
        <taxon>Alphaproteobacteria</taxon>
        <taxon>Hyphomicrobiales</taxon>
        <taxon>Nitrobacteraceae</taxon>
        <taxon>Rhodoplanes</taxon>
    </lineage>
</organism>
<dbReference type="AlphaFoldDB" id="A0A327KCY1"/>